<sequence length="440" mass="49455">MVSSSRANVYVPLPDISRPTGGYRTVVEDMNFQGLKPEQRRMMEMADVPRESYRAVKVVSPGVPAATPVYLNLVHKECRAILCMINCVDRDTLSPDRDHWSDLMAVSCARALVAVCRLNIINLVTTAVVDKLATERDPQPDEVLTLRPGDANFFSLLGTQNGKAAKGSPGCSTMEVAPAMPSPQISPWPKSRKAARHERKRSKALVWVGLPHTGGDRPLVLTQPETYPRLILPEVSMLRARNTKRRAQDPIQVSDESRHWPLLIWIAWIGATALGYQYTFPASPQTTSEVSIDGTKAKYLDYPVFGKWKPIHELKPSDAYSYSSRLATVRTESTESTPTDPVLQIQDWWQLKKSQTPLQIKHAPFESPRPETAAPSSRINYFCRNSVHEKSFPKFSDERTFDIYGKNKRRFPKPSKAESLHELPPCVKSPLSRQDLSQIP</sequence>
<dbReference type="GeneID" id="4393001"/>
<protein>
    <submittedName>
        <fullName evidence="2">Uncharacterized protein</fullName>
    </submittedName>
</protein>
<gene>
    <name evidence="2" type="ORF">CHGG_04272</name>
</gene>
<dbReference type="AlphaFoldDB" id="Q2H1S4"/>
<dbReference type="Proteomes" id="UP000001056">
    <property type="component" value="Unassembled WGS sequence"/>
</dbReference>
<accession>Q2H1S4</accession>
<name>Q2H1S4_CHAGB</name>
<evidence type="ECO:0000313" key="3">
    <source>
        <dbReference type="Proteomes" id="UP000001056"/>
    </source>
</evidence>
<dbReference type="OrthoDB" id="4991298at2759"/>
<feature type="region of interest" description="Disordered" evidence="1">
    <location>
        <begin position="406"/>
        <end position="440"/>
    </location>
</feature>
<dbReference type="EMBL" id="CH408032">
    <property type="protein sequence ID" value="EAQ87653.1"/>
    <property type="molecule type" value="Genomic_DNA"/>
</dbReference>
<dbReference type="HOGENOM" id="CLU_622563_0_0_1"/>
<evidence type="ECO:0000256" key="1">
    <source>
        <dbReference type="SAM" id="MobiDB-lite"/>
    </source>
</evidence>
<dbReference type="VEuPathDB" id="FungiDB:CHGG_04272"/>
<feature type="compositionally biased region" description="Polar residues" evidence="1">
    <location>
        <begin position="431"/>
        <end position="440"/>
    </location>
</feature>
<keyword evidence="3" id="KW-1185">Reference proteome</keyword>
<organism evidence="2 3">
    <name type="scientific">Chaetomium globosum (strain ATCC 6205 / CBS 148.51 / DSM 1962 / NBRC 6347 / NRRL 1970)</name>
    <name type="common">Soil fungus</name>
    <dbReference type="NCBI Taxonomy" id="306901"/>
    <lineage>
        <taxon>Eukaryota</taxon>
        <taxon>Fungi</taxon>
        <taxon>Dikarya</taxon>
        <taxon>Ascomycota</taxon>
        <taxon>Pezizomycotina</taxon>
        <taxon>Sordariomycetes</taxon>
        <taxon>Sordariomycetidae</taxon>
        <taxon>Sordariales</taxon>
        <taxon>Chaetomiaceae</taxon>
        <taxon>Chaetomium</taxon>
    </lineage>
</organism>
<reference evidence="3" key="1">
    <citation type="journal article" date="2015" name="Genome Announc.">
        <title>Draft genome sequence of the cellulolytic fungus Chaetomium globosum.</title>
        <authorList>
            <person name="Cuomo C.A."/>
            <person name="Untereiner W.A."/>
            <person name="Ma L.-J."/>
            <person name="Grabherr M."/>
            <person name="Birren B.W."/>
        </authorList>
    </citation>
    <scope>NUCLEOTIDE SEQUENCE [LARGE SCALE GENOMIC DNA]</scope>
    <source>
        <strain evidence="3">ATCC 6205 / CBS 148.51 / DSM 1962 / NBRC 6347 / NRRL 1970</strain>
    </source>
</reference>
<dbReference type="RefSeq" id="XP_001223486.1">
    <property type="nucleotide sequence ID" value="XM_001223485.1"/>
</dbReference>
<proteinExistence type="predicted"/>
<evidence type="ECO:0000313" key="2">
    <source>
        <dbReference type="EMBL" id="EAQ87653.1"/>
    </source>
</evidence>
<dbReference type="eggNOG" id="ENOG502RKHI">
    <property type="taxonomic scope" value="Eukaryota"/>
</dbReference>
<dbReference type="InParanoid" id="Q2H1S4"/>